<sequence length="296" mass="33847">MREISLYAGREWLEMLPLSDAFKQLRNDIWLRNYVHQSVNGVDAFLTRCAGFDKGLGLVVAFEQPWALDWQLQMARQNISDMQLVVFDNSRNTDMRARIAQVCAAHDVPYLGLPENPTRHVNRSHGFAMNWAYHNVVKAIKPVSFAFIDHDMIPVLPSSCFKSLRKQPVYGLINASDWAWQLWAGYCAFDYAHVAGRDLNFLYDFSNGLDTGGRNWKPVYSHLKREQLAFANREFWDVVDPYSGGQASVEMVDDTWFHIGNISYNDVFKQKAELCQNLAKALASGRDWLSLRASAA</sequence>
<gene>
    <name evidence="1" type="ORF">C2I19_17275</name>
</gene>
<organism evidence="1 2">
    <name type="scientific">Chromobacterium alticapitis</name>
    <dbReference type="NCBI Taxonomy" id="2073169"/>
    <lineage>
        <taxon>Bacteria</taxon>
        <taxon>Pseudomonadati</taxon>
        <taxon>Pseudomonadota</taxon>
        <taxon>Betaproteobacteria</taxon>
        <taxon>Neisseriales</taxon>
        <taxon>Chromobacteriaceae</taxon>
        <taxon>Chromobacterium</taxon>
    </lineage>
</organism>
<comment type="caution">
    <text evidence="1">The sequence shown here is derived from an EMBL/GenBank/DDBJ whole genome shotgun (WGS) entry which is preliminary data.</text>
</comment>
<protein>
    <submittedName>
        <fullName evidence="1">Uncharacterized protein</fullName>
    </submittedName>
</protein>
<accession>A0A2S5DCD7</accession>
<proteinExistence type="predicted"/>
<dbReference type="AlphaFoldDB" id="A0A2S5DCD7"/>
<dbReference type="RefSeq" id="WP_103903889.1">
    <property type="nucleotide sequence ID" value="NZ_PQWB01000097.1"/>
</dbReference>
<dbReference type="EMBL" id="PQWB01000097">
    <property type="protein sequence ID" value="POZ60745.1"/>
    <property type="molecule type" value="Genomic_DNA"/>
</dbReference>
<dbReference type="OrthoDB" id="8050875at2"/>
<name>A0A2S5DCD7_9NEIS</name>
<evidence type="ECO:0000313" key="1">
    <source>
        <dbReference type="EMBL" id="POZ60745.1"/>
    </source>
</evidence>
<reference evidence="2" key="1">
    <citation type="submission" date="2018-02" db="EMBL/GenBank/DDBJ databases">
        <authorList>
            <person name="O'Hara-Hanley K."/>
            <person name="Soby S."/>
        </authorList>
    </citation>
    <scope>NUCLEOTIDE SEQUENCE [LARGE SCALE GENOMIC DNA]</scope>
    <source>
        <strain evidence="2">MWU14-2602</strain>
    </source>
</reference>
<dbReference type="Proteomes" id="UP000237082">
    <property type="component" value="Unassembled WGS sequence"/>
</dbReference>
<evidence type="ECO:0000313" key="2">
    <source>
        <dbReference type="Proteomes" id="UP000237082"/>
    </source>
</evidence>
<keyword evidence="2" id="KW-1185">Reference proteome</keyword>